<dbReference type="RefSeq" id="WP_119015312.1">
    <property type="nucleotide sequence ID" value="NZ_QXEV01000001.1"/>
</dbReference>
<dbReference type="EMBL" id="QXEV01000001">
    <property type="protein sequence ID" value="RIA78568.1"/>
    <property type="molecule type" value="Genomic_DNA"/>
</dbReference>
<accession>A0A397RXZ2</accession>
<keyword evidence="1" id="KW-0732">Signal</keyword>
<dbReference type="Proteomes" id="UP000266506">
    <property type="component" value="Unassembled WGS sequence"/>
</dbReference>
<dbReference type="InParanoid" id="A0A397RXZ2"/>
<protein>
    <recommendedName>
        <fullName evidence="4">Lipoprotein</fullName>
    </recommendedName>
</protein>
<gene>
    <name evidence="2" type="ORF">EI71_00129</name>
</gene>
<evidence type="ECO:0000313" key="3">
    <source>
        <dbReference type="Proteomes" id="UP000266506"/>
    </source>
</evidence>
<name>A0A397RXZ2_9MOLU</name>
<dbReference type="AlphaFoldDB" id="A0A397RXZ2"/>
<feature type="chain" id="PRO_5017332605" description="Lipoprotein" evidence="1">
    <location>
        <begin position="25"/>
        <end position="245"/>
    </location>
</feature>
<evidence type="ECO:0000256" key="1">
    <source>
        <dbReference type="SAM" id="SignalP"/>
    </source>
</evidence>
<reference evidence="2 3" key="1">
    <citation type="submission" date="2018-08" db="EMBL/GenBank/DDBJ databases">
        <title>Genomic Encyclopedia of Archaeal and Bacterial Type Strains, Phase II (KMG-II): from individual species to whole genera.</title>
        <authorList>
            <person name="Goeker M."/>
        </authorList>
    </citation>
    <scope>NUCLEOTIDE SEQUENCE [LARGE SCALE GENOMIC DNA]</scope>
    <source>
        <strain evidence="2 3">ATCC 27112</strain>
    </source>
</reference>
<organism evidence="2 3">
    <name type="scientific">Anaeroplasma bactoclasticum</name>
    <dbReference type="NCBI Taxonomy" id="2088"/>
    <lineage>
        <taxon>Bacteria</taxon>
        <taxon>Bacillati</taxon>
        <taxon>Mycoplasmatota</taxon>
        <taxon>Mollicutes</taxon>
        <taxon>Anaeroplasmatales</taxon>
        <taxon>Anaeroplasmataceae</taxon>
        <taxon>Anaeroplasma</taxon>
    </lineage>
</organism>
<dbReference type="PROSITE" id="PS51257">
    <property type="entry name" value="PROKAR_LIPOPROTEIN"/>
    <property type="match status" value="1"/>
</dbReference>
<proteinExistence type="predicted"/>
<comment type="caution">
    <text evidence="2">The sequence shown here is derived from an EMBL/GenBank/DDBJ whole genome shotgun (WGS) entry which is preliminary data.</text>
</comment>
<keyword evidence="3" id="KW-1185">Reference proteome</keyword>
<evidence type="ECO:0008006" key="4">
    <source>
        <dbReference type="Google" id="ProtNLM"/>
    </source>
</evidence>
<feature type="signal peptide" evidence="1">
    <location>
        <begin position="1"/>
        <end position="24"/>
    </location>
</feature>
<sequence>MKKKLFGIFALSGVLALASCGSKASDRDTFVTVCEKVVDTMQIKETKLTSLETSLDEFKVLDDYQELTIAKTMIHFVELLYKNESYPVTDKPVYITGNYVKEGKTLQYNEEYIKSSFNKEKNNVEIEFLGFSSYTDANFKNTKPAYFRLSVDYDFEKNDVNTYSFYLGQVEAEEALELIIYEVYNGTDIYSLKDYSTIKGEITSNYMDGFKTLGQETIGIELSGDYSAEYIKATDDMLGDNYFGE</sequence>
<evidence type="ECO:0000313" key="2">
    <source>
        <dbReference type="EMBL" id="RIA78568.1"/>
    </source>
</evidence>